<evidence type="ECO:0000259" key="2">
    <source>
        <dbReference type="Pfam" id="PF00326"/>
    </source>
</evidence>
<dbReference type="RefSeq" id="WP_090406812.1">
    <property type="nucleotide sequence ID" value="NZ_FNDQ01000006.1"/>
</dbReference>
<evidence type="ECO:0000313" key="3">
    <source>
        <dbReference type="EMBL" id="SDH53225.1"/>
    </source>
</evidence>
<dbReference type="STRING" id="702745.SAMN05421818_10616"/>
<dbReference type="Proteomes" id="UP000243588">
    <property type="component" value="Unassembled WGS sequence"/>
</dbReference>
<dbReference type="InterPro" id="IPR029058">
    <property type="entry name" value="AB_hydrolase_fold"/>
</dbReference>
<dbReference type="PANTHER" id="PTHR42776">
    <property type="entry name" value="SERINE PEPTIDASE S9 FAMILY MEMBER"/>
    <property type="match status" value="1"/>
</dbReference>
<dbReference type="Gene3D" id="3.40.50.1820">
    <property type="entry name" value="alpha/beta hydrolase"/>
    <property type="match status" value="1"/>
</dbReference>
<proteinExistence type="predicted"/>
<keyword evidence="3" id="KW-0645">Protease</keyword>
<dbReference type="InterPro" id="IPR001375">
    <property type="entry name" value="Peptidase_S9_cat"/>
</dbReference>
<reference evidence="4" key="1">
    <citation type="submission" date="2016-10" db="EMBL/GenBank/DDBJ databases">
        <authorList>
            <person name="Varghese N."/>
            <person name="Submissions S."/>
        </authorList>
    </citation>
    <scope>NUCLEOTIDE SEQUENCE [LARGE SCALE GENOMIC DNA]</scope>
    <source>
        <strain evidence="4">DSM 23313</strain>
    </source>
</reference>
<organism evidence="3 4">
    <name type="scientific">Myroides phaeus</name>
    <dbReference type="NCBI Taxonomy" id="702745"/>
    <lineage>
        <taxon>Bacteria</taxon>
        <taxon>Pseudomonadati</taxon>
        <taxon>Bacteroidota</taxon>
        <taxon>Flavobacteriia</taxon>
        <taxon>Flavobacteriales</taxon>
        <taxon>Flavobacteriaceae</taxon>
        <taxon>Myroides</taxon>
    </lineage>
</organism>
<dbReference type="GO" id="GO:0004177">
    <property type="term" value="F:aminopeptidase activity"/>
    <property type="evidence" value="ECO:0007669"/>
    <property type="project" value="UniProtKB-KW"/>
</dbReference>
<keyword evidence="3" id="KW-0031">Aminopeptidase</keyword>
<gene>
    <name evidence="3" type="ORF">SAMN05421818_10616</name>
</gene>
<evidence type="ECO:0000313" key="4">
    <source>
        <dbReference type="Proteomes" id="UP000243588"/>
    </source>
</evidence>
<evidence type="ECO:0000256" key="1">
    <source>
        <dbReference type="ARBA" id="ARBA00022801"/>
    </source>
</evidence>
<dbReference type="GO" id="GO:0004252">
    <property type="term" value="F:serine-type endopeptidase activity"/>
    <property type="evidence" value="ECO:0007669"/>
    <property type="project" value="TreeGrafter"/>
</dbReference>
<dbReference type="Pfam" id="PF00326">
    <property type="entry name" value="Peptidase_S9"/>
    <property type="match status" value="1"/>
</dbReference>
<dbReference type="SUPFAM" id="SSF82171">
    <property type="entry name" value="DPP6 N-terminal domain-like"/>
    <property type="match status" value="1"/>
</dbReference>
<dbReference type="EMBL" id="FNDQ01000006">
    <property type="protein sequence ID" value="SDH53225.1"/>
    <property type="molecule type" value="Genomic_DNA"/>
</dbReference>
<sequence>MKFKQTFQSKQTGTISTLLKQLGLGVFVLSAFTTQAQKKPLDHSVYDGWQNIGARAFSNDGQWVLYAVNPQEGDKTLYIETTDKSKKLTVNRGEKPVFTGGSDYSVFAIRPTFADLKAVKTKKEKEDEIAKDSLGIYNLKTGALVKYANVKSFKVPEKKGAHLAYLLEPVKDTAKSKDKKPAKKVGKDAPLDLVLENLQTGEKITYNNVSDYYFDSEGQYLVFVTKDPNAKKKEDKKDDAKEEKTAEATEEVAVVVNEKEDDKKKEEVAEEAKGPFGVFVVDLKTKKVTTLLEGKGKYTQFSFDDKGKQLAFVGTEDEEKVLVKKYTLYYSDLTKGATVLANDKTKGMPAKWVLSENYKPRFSKNGQRMFIGIAPEPIAKDTTLIADDHAVLDIWHFNEDYVQPQQLANLDRDLKKSFMASMNLKTKAGIVALANERMNSTQLVDEGNANIAFSSSDFGNRVSTQWDISGVRSYYIVDVNTGKQTEVVADLPGSARISPKGNAVVYYNNVEGNWYAYDVKSKVTKQLNKGLNVSFADETFDMPDNASSYGIQGWTDNDESVLIRDRFDIWEFFLSSNKAPRMVTNGYGRKNNIAFDLLNVEEDKRSFSRNEQLILAAFNENTKEAGYFTTEVKSTKAPQLVTMQPYSGFGSLFKAKDATVYGYLKGSFTESNNLYITKDLKNAVQLTTINPQQSEYNWGTNELVHWTTPKGNEATGVLFKPEDFDPAKKYPMIVYFYEKLSDNLHRYESPAPTASRLNIPFFVSNGYLVFTPDVSYVDGHPGKSAEEYINSGVEYLKKNNWVNGDKIAIQGQSWGGYQVAHLITVTDMYAAAWSGAPVVNMTSAYGGIRWQSGMSRQFQYEKTQSRIGKTLWEGHDLYIENSPLFNMPNVKTPVVIMHNDNDGAVPWYQGIEMFMALRRLGKPAWMLNYNGDEHNLMKRQNRKDIQIRQQQFFDYYLKDGKAPVWMVKGVPATMKGKDWGFELTDEQVK</sequence>
<accession>A0A1G8D647</accession>
<keyword evidence="1" id="KW-0378">Hydrolase</keyword>
<dbReference type="AlphaFoldDB" id="A0A1G8D647"/>
<keyword evidence="4" id="KW-1185">Reference proteome</keyword>
<dbReference type="PANTHER" id="PTHR42776:SF4">
    <property type="entry name" value="ACYLAMINO-ACID-RELEASING ENZYME"/>
    <property type="match status" value="1"/>
</dbReference>
<dbReference type="GO" id="GO:0006508">
    <property type="term" value="P:proteolysis"/>
    <property type="evidence" value="ECO:0007669"/>
    <property type="project" value="InterPro"/>
</dbReference>
<dbReference type="SUPFAM" id="SSF53474">
    <property type="entry name" value="alpha/beta-Hydrolases"/>
    <property type="match status" value="1"/>
</dbReference>
<name>A0A1G8D647_9FLAO</name>
<feature type="domain" description="Peptidase S9 prolyl oligopeptidase catalytic" evidence="2">
    <location>
        <begin position="791"/>
        <end position="959"/>
    </location>
</feature>
<protein>
    <submittedName>
        <fullName evidence="3">Dipeptidyl aminopeptidase/acylaminoacyl peptidase</fullName>
    </submittedName>
</protein>